<dbReference type="GO" id="GO:0004888">
    <property type="term" value="F:transmembrane signaling receptor activity"/>
    <property type="evidence" value="ECO:0007669"/>
    <property type="project" value="InterPro"/>
</dbReference>
<feature type="domain" description="PAC" evidence="7">
    <location>
        <begin position="280"/>
        <end position="334"/>
    </location>
</feature>
<name>A0A859CSG6_9GAMM</name>
<evidence type="ECO:0000256" key="2">
    <source>
        <dbReference type="ARBA" id="ARBA00023224"/>
    </source>
</evidence>
<evidence type="ECO:0000313" key="8">
    <source>
        <dbReference type="EMBL" id="QKK79026.1"/>
    </source>
</evidence>
<dbReference type="InterPro" id="IPR004089">
    <property type="entry name" value="MCPsignal_dom"/>
</dbReference>
<dbReference type="EMBL" id="CP054301">
    <property type="protein sequence ID" value="QKK79026.1"/>
    <property type="molecule type" value="Genomic_DNA"/>
</dbReference>
<dbReference type="SUPFAM" id="SSF55785">
    <property type="entry name" value="PYP-like sensor domain (PAS domain)"/>
    <property type="match status" value="1"/>
</dbReference>
<evidence type="ECO:0000256" key="4">
    <source>
        <dbReference type="PROSITE-ProRule" id="PRU00284"/>
    </source>
</evidence>
<accession>A0A859CSG6</accession>
<dbReference type="InterPro" id="IPR000700">
    <property type="entry name" value="PAS-assoc_C"/>
</dbReference>
<dbReference type="Pfam" id="PF00015">
    <property type="entry name" value="MCPsignal"/>
    <property type="match status" value="1"/>
</dbReference>
<dbReference type="CDD" id="cd00130">
    <property type="entry name" value="PAS"/>
    <property type="match status" value="1"/>
</dbReference>
<evidence type="ECO:0000256" key="3">
    <source>
        <dbReference type="ARBA" id="ARBA00029447"/>
    </source>
</evidence>
<keyword evidence="2 4" id="KW-0807">Transducer</keyword>
<dbReference type="InterPro" id="IPR004090">
    <property type="entry name" value="Chemotax_Me-accpt_rcpt"/>
</dbReference>
<feature type="domain" description="PAS" evidence="6">
    <location>
        <begin position="208"/>
        <end position="279"/>
    </location>
</feature>
<dbReference type="PANTHER" id="PTHR32089:SF112">
    <property type="entry name" value="LYSOZYME-LIKE PROTEIN-RELATED"/>
    <property type="match status" value="1"/>
</dbReference>
<dbReference type="NCBIfam" id="TIGR00229">
    <property type="entry name" value="sensory_box"/>
    <property type="match status" value="1"/>
</dbReference>
<evidence type="ECO:0000259" key="7">
    <source>
        <dbReference type="PROSITE" id="PS50113"/>
    </source>
</evidence>
<comment type="similarity">
    <text evidence="3">Belongs to the methyl-accepting chemotaxis (MCP) protein family.</text>
</comment>
<feature type="domain" description="Methyl-accepting transducer" evidence="5">
    <location>
        <begin position="457"/>
        <end position="534"/>
    </location>
</feature>
<dbReference type="PROSITE" id="PS50112">
    <property type="entry name" value="PAS"/>
    <property type="match status" value="1"/>
</dbReference>
<evidence type="ECO:0000256" key="1">
    <source>
        <dbReference type="ARBA" id="ARBA00004370"/>
    </source>
</evidence>
<dbReference type="PANTHER" id="PTHR32089">
    <property type="entry name" value="METHYL-ACCEPTING CHEMOTAXIS PROTEIN MCPB"/>
    <property type="match status" value="1"/>
</dbReference>
<reference evidence="8 9" key="1">
    <citation type="submission" date="2020-06" db="EMBL/GenBank/DDBJ databases">
        <authorList>
            <person name="Voronona O.L."/>
            <person name="Aksenova E.I."/>
            <person name="Kunda M.S."/>
            <person name="Semenov A.N."/>
            <person name="Ryzhova N."/>
        </authorList>
    </citation>
    <scope>NUCLEOTIDE SEQUENCE [LARGE SCALE GENOMIC DNA]</scope>
    <source>
        <strain evidence="8 9">MPKMM3633</strain>
    </source>
</reference>
<dbReference type="SMART" id="SM00091">
    <property type="entry name" value="PAS"/>
    <property type="match status" value="2"/>
</dbReference>
<dbReference type="Pfam" id="PF13426">
    <property type="entry name" value="PAS_9"/>
    <property type="match status" value="1"/>
</dbReference>
<dbReference type="InterPro" id="IPR001610">
    <property type="entry name" value="PAC"/>
</dbReference>
<dbReference type="Gene3D" id="6.10.250.3200">
    <property type="match status" value="1"/>
</dbReference>
<proteinExistence type="inferred from homology"/>
<organism evidence="8 9">
    <name type="scientific">Marinomonas primoryensis</name>
    <dbReference type="NCBI Taxonomy" id="178399"/>
    <lineage>
        <taxon>Bacteria</taxon>
        <taxon>Pseudomonadati</taxon>
        <taxon>Pseudomonadota</taxon>
        <taxon>Gammaproteobacteria</taxon>
        <taxon>Oceanospirillales</taxon>
        <taxon>Oceanospirillaceae</taxon>
        <taxon>Marinomonas</taxon>
    </lineage>
</organism>
<evidence type="ECO:0000259" key="5">
    <source>
        <dbReference type="PROSITE" id="PS50111"/>
    </source>
</evidence>
<dbReference type="GO" id="GO:0007165">
    <property type="term" value="P:signal transduction"/>
    <property type="evidence" value="ECO:0007669"/>
    <property type="project" value="UniProtKB-KW"/>
</dbReference>
<gene>
    <name evidence="8" type="ORF">MP3633_0288</name>
</gene>
<dbReference type="Gene3D" id="3.30.450.20">
    <property type="entry name" value="PAS domain"/>
    <property type="match status" value="2"/>
</dbReference>
<dbReference type="InterPro" id="IPR000014">
    <property type="entry name" value="PAS"/>
</dbReference>
<protein>
    <submittedName>
        <fullName evidence="8">PAS/ MCP_signal domain-containing protein</fullName>
    </submittedName>
</protein>
<dbReference type="PRINTS" id="PR00260">
    <property type="entry name" value="CHEMTRNSDUCR"/>
</dbReference>
<dbReference type="PROSITE" id="PS50113">
    <property type="entry name" value="PAC"/>
    <property type="match status" value="1"/>
</dbReference>
<dbReference type="Proteomes" id="UP000509371">
    <property type="component" value="Chromosome"/>
</dbReference>
<evidence type="ECO:0000259" key="6">
    <source>
        <dbReference type="PROSITE" id="PS50112"/>
    </source>
</evidence>
<dbReference type="GO" id="GO:0016020">
    <property type="term" value="C:membrane"/>
    <property type="evidence" value="ECO:0007669"/>
    <property type="project" value="UniProtKB-SubCell"/>
</dbReference>
<dbReference type="PROSITE" id="PS50111">
    <property type="entry name" value="CHEMOTAXIS_TRANSDUC_2"/>
    <property type="match status" value="1"/>
</dbReference>
<comment type="subcellular location">
    <subcellularLocation>
        <location evidence="1">Membrane</location>
    </subcellularLocation>
</comment>
<dbReference type="AlphaFoldDB" id="A0A859CSG6"/>
<dbReference type="GO" id="GO:0006935">
    <property type="term" value="P:chemotaxis"/>
    <property type="evidence" value="ECO:0007669"/>
    <property type="project" value="InterPro"/>
</dbReference>
<dbReference type="SMART" id="SM00086">
    <property type="entry name" value="PAC"/>
    <property type="match status" value="1"/>
</dbReference>
<dbReference type="InterPro" id="IPR035965">
    <property type="entry name" value="PAS-like_dom_sf"/>
</dbReference>
<sequence>MWFSSKSNAKVQAEQIVITHQSAAVIVDAEQKVIAANDAYSKLGLKLEQSDHNQTLTSLLKRYDKDSQKIIFDGELHLKQQIISLKLKPLDSCSLYVFQPVLVHVLVEQAWQQLIDLGQDSYAVFNRHGTLVMAKLDSVNSGAQYLNQNDLNLLDILQSASKNKDNLLCLSEKDDVYFHVNCRLLDSNNEKFTAFVLSKRSESANLKQFEMLSQVVSNTSTSVLITDKNGLVEYVNPGFEVLSGYSLQEVKGKKPSFLLQREQTDKETIKRISKNLKARQPFYEEILNFDKSGVPYWIVLSVNPIFNKHGEHTGFVGVSSDVRDIKRQVLEQINQRDAISSHSAVLEFNQNGQFISANDYTKEQLNIHNDAQIQMAVGNLKDYLDQPRVNKIEQGEATAVMMKLNHNNAEVILDCIISSITDLNGNIAKYIVFGSNVSARNKLVSETHRSMSTVLGKIQTTVTTINAVADQTNLLALNAAIEAARAGEAGRGFAVVADEVRNLAKTSNEAAVQIGLLINETQSHVDELSSFLQE</sequence>
<dbReference type="SUPFAM" id="SSF58104">
    <property type="entry name" value="Methyl-accepting chemotaxis protein (MCP) signaling domain"/>
    <property type="match status" value="1"/>
</dbReference>
<dbReference type="KEGG" id="mpri:MP3633_0288"/>
<evidence type="ECO:0000313" key="9">
    <source>
        <dbReference type="Proteomes" id="UP000509371"/>
    </source>
</evidence>